<protein>
    <submittedName>
        <fullName evidence="3">Receptor-interacting serine/threonine-protein kinase 1-like</fullName>
    </submittedName>
</protein>
<keyword evidence="2" id="KW-1185">Reference proteome</keyword>
<dbReference type="PANTHER" id="PTHR15077:SF12">
    <property type="entry name" value="DEATH DOMAIN-CONTAINING PROTEIN"/>
    <property type="match status" value="1"/>
</dbReference>
<dbReference type="Proteomes" id="UP000515135">
    <property type="component" value="Unplaced"/>
</dbReference>
<dbReference type="Gene3D" id="1.10.533.10">
    <property type="entry name" value="Death Domain, Fas"/>
    <property type="match status" value="1"/>
</dbReference>
<dbReference type="InterPro" id="IPR011029">
    <property type="entry name" value="DEATH-like_dom_sf"/>
</dbReference>
<gene>
    <name evidence="3" type="primary">LOC109469307</name>
</gene>
<dbReference type="PROSITE" id="PS50017">
    <property type="entry name" value="DEATH_DOMAIN"/>
    <property type="match status" value="1"/>
</dbReference>
<dbReference type="SMART" id="SM00005">
    <property type="entry name" value="DEATH"/>
    <property type="match status" value="1"/>
</dbReference>
<reference evidence="3" key="1">
    <citation type="submission" date="2025-08" db="UniProtKB">
        <authorList>
            <consortium name="RefSeq"/>
        </authorList>
    </citation>
    <scope>IDENTIFICATION</scope>
    <source>
        <tissue evidence="3">Gonad</tissue>
    </source>
</reference>
<dbReference type="CDD" id="cd01670">
    <property type="entry name" value="Death"/>
    <property type="match status" value="1"/>
</dbReference>
<dbReference type="AlphaFoldDB" id="A0A6P4YG05"/>
<proteinExistence type="predicted"/>
<dbReference type="RefSeq" id="XP_019623373.1">
    <property type="nucleotide sequence ID" value="XM_019767814.1"/>
</dbReference>
<sequence>MEEVTADLTKELQIVADHIGNDWKRLLRYLSLKDNDLDVVDHDYKADGLIEKAYQGLRKWKQQEGNEATMQKLLAALKTIGRRDVIEKLPAGRPPDIAAGPSVPSHVPYDLTERTVPKQPMSEDIPHSKKRKRLPGFLKTLWKSV</sequence>
<dbReference type="SUPFAM" id="SSF47986">
    <property type="entry name" value="DEATH domain"/>
    <property type="match status" value="1"/>
</dbReference>
<accession>A0A6P4YG05</accession>
<organism evidence="2 3">
    <name type="scientific">Branchiostoma belcheri</name>
    <name type="common">Amphioxus</name>
    <dbReference type="NCBI Taxonomy" id="7741"/>
    <lineage>
        <taxon>Eukaryota</taxon>
        <taxon>Metazoa</taxon>
        <taxon>Chordata</taxon>
        <taxon>Cephalochordata</taxon>
        <taxon>Leptocardii</taxon>
        <taxon>Amphioxiformes</taxon>
        <taxon>Branchiostomatidae</taxon>
        <taxon>Branchiostoma</taxon>
    </lineage>
</organism>
<dbReference type="FunFam" id="1.10.533.10:FF:000059">
    <property type="entry name" value="Fas-associated via death domain"/>
    <property type="match status" value="1"/>
</dbReference>
<feature type="domain" description="Death" evidence="1">
    <location>
        <begin position="8"/>
        <end position="93"/>
    </location>
</feature>
<evidence type="ECO:0000313" key="3">
    <source>
        <dbReference type="RefSeq" id="XP_019623373.1"/>
    </source>
</evidence>
<dbReference type="PANTHER" id="PTHR15077">
    <property type="entry name" value="FAS-ASSOCIATING DEATH DOMAIN-CONTAINING PROTEIN FADD"/>
    <property type="match status" value="1"/>
</dbReference>
<dbReference type="InterPro" id="IPR016729">
    <property type="entry name" value="FADD"/>
</dbReference>
<name>A0A6P4YG05_BRABE</name>
<evidence type="ECO:0000313" key="2">
    <source>
        <dbReference type="Proteomes" id="UP000515135"/>
    </source>
</evidence>
<evidence type="ECO:0000259" key="1">
    <source>
        <dbReference type="PROSITE" id="PS50017"/>
    </source>
</evidence>
<dbReference type="Pfam" id="PF00531">
    <property type="entry name" value="Death"/>
    <property type="match status" value="1"/>
</dbReference>
<dbReference type="OrthoDB" id="535509at2759"/>
<dbReference type="GO" id="GO:0007165">
    <property type="term" value="P:signal transduction"/>
    <property type="evidence" value="ECO:0007669"/>
    <property type="project" value="InterPro"/>
</dbReference>
<dbReference type="InterPro" id="IPR000488">
    <property type="entry name" value="Death_dom"/>
</dbReference>
<dbReference type="KEGG" id="bbel:109469307"/>
<dbReference type="GeneID" id="109469307"/>